<dbReference type="InterPro" id="IPR014914">
    <property type="entry name" value="RES_dom"/>
</dbReference>
<dbReference type="KEGG" id="salk:FBQ74_18070"/>
<geneLocation type="plasmid" evidence="2 3">
    <name>plas12</name>
</geneLocation>
<dbReference type="EMBL" id="CP039853">
    <property type="protein sequence ID" value="QCZ95442.1"/>
    <property type="molecule type" value="Genomic_DNA"/>
</dbReference>
<sequence>MVKVSNFPTHTIRKGQQLYRVLTAEYDQNGNRFYDALEPNPYTYVTFDEKSDVKARFEDNTLVSGRFAPFRSSKAEPEAVPALYFAESAIGAYYEIILRPLGNKAKRAIELADVENKVLARVVLDKNLKLADIRRPYLKGGEKPFWEYSAEDLYESSNLKVIKETRSLSKYVHDNYPELDGLIWDSVQAQGPVTCMILFGLRRAGRIEEEIEVLSDISTWRPYLLEGVRHGEIVVAPDLVNILEL</sequence>
<evidence type="ECO:0000313" key="2">
    <source>
        <dbReference type="EMBL" id="QCZ95442.1"/>
    </source>
</evidence>
<evidence type="ECO:0000313" key="3">
    <source>
        <dbReference type="Proteomes" id="UP000304912"/>
    </source>
</evidence>
<organism evidence="2 3">
    <name type="scientific">Salinimonas iocasae</name>
    <dbReference type="NCBI Taxonomy" id="2572577"/>
    <lineage>
        <taxon>Bacteria</taxon>
        <taxon>Pseudomonadati</taxon>
        <taxon>Pseudomonadota</taxon>
        <taxon>Gammaproteobacteria</taxon>
        <taxon>Alteromonadales</taxon>
        <taxon>Alteromonadaceae</taxon>
        <taxon>Alteromonas/Salinimonas group</taxon>
        <taxon>Salinimonas</taxon>
    </lineage>
</organism>
<dbReference type="Proteomes" id="UP000304912">
    <property type="component" value="Plasmid plas12"/>
</dbReference>
<evidence type="ECO:0000259" key="1">
    <source>
        <dbReference type="Pfam" id="PF08808"/>
    </source>
</evidence>
<name>A0A5B7YHY2_9ALTE</name>
<gene>
    <name evidence="2" type="ORF">FBQ74_18070</name>
</gene>
<dbReference type="AlphaFoldDB" id="A0A5B7YHY2"/>
<reference evidence="2 3" key="1">
    <citation type="submission" date="2019-04" db="EMBL/GenBank/DDBJ databases">
        <title>Salinimonas iocasae sp. nov., a halophilic bacterium isolated from the outer tube casing of tubeworms in Okinawa Trough.</title>
        <authorList>
            <person name="Zhang H."/>
            <person name="Wang H."/>
            <person name="Li C."/>
        </authorList>
    </citation>
    <scope>NUCLEOTIDE SEQUENCE [LARGE SCALE GENOMIC DNA]</scope>
    <source>
        <strain evidence="2 3">KX18D6</strain>
        <plasmid evidence="2 3">plas12</plasmid>
    </source>
</reference>
<keyword evidence="2" id="KW-0614">Plasmid</keyword>
<dbReference type="OrthoDB" id="7257056at2"/>
<keyword evidence="3" id="KW-1185">Reference proteome</keyword>
<protein>
    <recommendedName>
        <fullName evidence="1">RES domain-containing protein</fullName>
    </recommendedName>
</protein>
<accession>A0A5B7YHY2</accession>
<feature type="domain" description="RES" evidence="1">
    <location>
        <begin position="60"/>
        <end position="204"/>
    </location>
</feature>
<dbReference type="Pfam" id="PF08808">
    <property type="entry name" value="RES"/>
    <property type="match status" value="1"/>
</dbReference>
<proteinExistence type="predicted"/>